<keyword evidence="1" id="KW-0812">Transmembrane</keyword>
<feature type="non-terminal residue" evidence="2">
    <location>
        <position position="1"/>
    </location>
</feature>
<evidence type="ECO:0000313" key="3">
    <source>
        <dbReference type="Proteomes" id="UP001432027"/>
    </source>
</evidence>
<feature type="transmembrane region" description="Helical" evidence="1">
    <location>
        <begin position="182"/>
        <end position="207"/>
    </location>
</feature>
<gene>
    <name evidence="2" type="ORF">PENTCL1PPCAC_19014</name>
</gene>
<accession>A0AAV5TQX3</accession>
<name>A0AAV5TQX3_9BILA</name>
<feature type="transmembrane region" description="Helical" evidence="1">
    <location>
        <begin position="153"/>
        <end position="176"/>
    </location>
</feature>
<feature type="transmembrane region" description="Helical" evidence="1">
    <location>
        <begin position="472"/>
        <end position="490"/>
    </location>
</feature>
<dbReference type="EMBL" id="BTSX01000004">
    <property type="protein sequence ID" value="GMS96839.1"/>
    <property type="molecule type" value="Genomic_DNA"/>
</dbReference>
<keyword evidence="1" id="KW-1133">Transmembrane helix</keyword>
<evidence type="ECO:0000313" key="2">
    <source>
        <dbReference type="EMBL" id="GMS96839.1"/>
    </source>
</evidence>
<proteinExistence type="predicted"/>
<reference evidence="2" key="1">
    <citation type="submission" date="2023-10" db="EMBL/GenBank/DDBJ databases">
        <title>Genome assembly of Pristionchus species.</title>
        <authorList>
            <person name="Yoshida K."/>
            <person name="Sommer R.J."/>
        </authorList>
    </citation>
    <scope>NUCLEOTIDE SEQUENCE</scope>
    <source>
        <strain evidence="2">RS0144</strain>
    </source>
</reference>
<sequence>QRSNVEVSVDGQNSISMDVHEGTEILARLGILASKEESPSRKKDDSFVDVKFDDDSDSESGAEVIFDRNALVSSRSRRRGGRRNRAACCIFSESSIFAIVIICFALFTTGFTLNASPNVFNLIESPSFSVHFVVQTVGMLAGVLMGRRLVGMISFTSIITLCTILGLACTLSLLFSTSVPSIAVLFVRAFSTMIVQYCSVSLILAFWRGHRRKLIVLFVCCTLGAILAPKTASERFDSVAKRDANANKSSSRSFPQPSALQTATSDPAHALWDWSGESTLRGGEGGVAANWLSVGVTTVSLLLLLVTFLVSCRCGVPIDGRVHRLREVEEFTPLSIGFRIRLATLQVILGAVFTLCEWSRVVADERREALAVQMIVFLVALAAGDTLLSLAGLCSLLVVGAATALLSLLSVLTSLTHAALFSVSALSLIYLPLLIDMRVTPRPLLTVDLLLAYPILSRLVLPLALATSLPKGLIVFVLCAAALAMMLPMTRSLHKTERVLLSGLDPEQPDPKMLSHRPLTKDDYSALINAIDDESDEESSV</sequence>
<keyword evidence="1" id="KW-0472">Membrane</keyword>
<feature type="transmembrane region" description="Helical" evidence="1">
    <location>
        <begin position="447"/>
        <end position="466"/>
    </location>
</feature>
<feature type="transmembrane region" description="Helical" evidence="1">
    <location>
        <begin position="376"/>
        <end position="409"/>
    </location>
</feature>
<feature type="transmembrane region" description="Helical" evidence="1">
    <location>
        <begin position="214"/>
        <end position="232"/>
    </location>
</feature>
<keyword evidence="3" id="KW-1185">Reference proteome</keyword>
<evidence type="ECO:0000256" key="1">
    <source>
        <dbReference type="SAM" id="Phobius"/>
    </source>
</evidence>
<dbReference type="AlphaFoldDB" id="A0AAV5TQX3"/>
<organism evidence="2 3">
    <name type="scientific">Pristionchus entomophagus</name>
    <dbReference type="NCBI Taxonomy" id="358040"/>
    <lineage>
        <taxon>Eukaryota</taxon>
        <taxon>Metazoa</taxon>
        <taxon>Ecdysozoa</taxon>
        <taxon>Nematoda</taxon>
        <taxon>Chromadorea</taxon>
        <taxon>Rhabditida</taxon>
        <taxon>Rhabditina</taxon>
        <taxon>Diplogasteromorpha</taxon>
        <taxon>Diplogasteroidea</taxon>
        <taxon>Neodiplogasteridae</taxon>
        <taxon>Pristionchus</taxon>
    </lineage>
</organism>
<feature type="transmembrane region" description="Helical" evidence="1">
    <location>
        <begin position="415"/>
        <end position="435"/>
    </location>
</feature>
<comment type="caution">
    <text evidence="2">The sequence shown here is derived from an EMBL/GenBank/DDBJ whole genome shotgun (WGS) entry which is preliminary data.</text>
</comment>
<feature type="transmembrane region" description="Helical" evidence="1">
    <location>
        <begin position="128"/>
        <end position="146"/>
    </location>
</feature>
<protein>
    <submittedName>
        <fullName evidence="2">Uncharacterized protein</fullName>
    </submittedName>
</protein>
<feature type="transmembrane region" description="Helical" evidence="1">
    <location>
        <begin position="86"/>
        <end position="108"/>
    </location>
</feature>
<dbReference type="Proteomes" id="UP001432027">
    <property type="component" value="Unassembled WGS sequence"/>
</dbReference>
<feature type="transmembrane region" description="Helical" evidence="1">
    <location>
        <begin position="291"/>
        <end position="316"/>
    </location>
</feature>